<comment type="subcellular location">
    <subcellularLocation>
        <location evidence="8">Cytoplasm</location>
    </subcellularLocation>
</comment>
<comment type="caution">
    <text evidence="10">The sequence shown here is derived from an EMBL/GenBank/DDBJ whole genome shotgun (WGS) entry which is preliminary data.</text>
</comment>
<comment type="catalytic activity">
    <reaction evidence="7 8">
        <text>tRNA(Trp) + L-tryptophan + ATP = L-tryptophyl-tRNA(Trp) + AMP + diphosphate + H(+)</text>
        <dbReference type="Rhea" id="RHEA:24080"/>
        <dbReference type="Rhea" id="RHEA-COMP:9671"/>
        <dbReference type="Rhea" id="RHEA-COMP:9705"/>
        <dbReference type="ChEBI" id="CHEBI:15378"/>
        <dbReference type="ChEBI" id="CHEBI:30616"/>
        <dbReference type="ChEBI" id="CHEBI:33019"/>
        <dbReference type="ChEBI" id="CHEBI:57912"/>
        <dbReference type="ChEBI" id="CHEBI:78442"/>
        <dbReference type="ChEBI" id="CHEBI:78535"/>
        <dbReference type="ChEBI" id="CHEBI:456215"/>
        <dbReference type="EC" id="6.1.1.2"/>
    </reaction>
</comment>
<dbReference type="EC" id="6.1.1.2" evidence="8"/>
<feature type="binding site" evidence="8">
    <location>
        <position position="198"/>
    </location>
    <ligand>
        <name>ATP</name>
        <dbReference type="ChEBI" id="CHEBI:30616"/>
    </ligand>
</feature>
<dbReference type="HAMAP" id="MF_00140_B">
    <property type="entry name" value="Trp_tRNA_synth_B"/>
    <property type="match status" value="1"/>
</dbReference>
<evidence type="ECO:0000256" key="9">
    <source>
        <dbReference type="RuleBase" id="RU363036"/>
    </source>
</evidence>
<feature type="binding site" evidence="8">
    <location>
        <begin position="157"/>
        <end position="159"/>
    </location>
    <ligand>
        <name>ATP</name>
        <dbReference type="ChEBI" id="CHEBI:30616"/>
    </ligand>
</feature>
<keyword evidence="6 8" id="KW-0030">Aminoacyl-tRNA synthetase</keyword>
<dbReference type="CDD" id="cd00806">
    <property type="entry name" value="TrpRS_core"/>
    <property type="match status" value="1"/>
</dbReference>
<dbReference type="EMBL" id="BATC01000006">
    <property type="protein sequence ID" value="GAD58377.1"/>
    <property type="molecule type" value="Genomic_DNA"/>
</dbReference>
<keyword evidence="4 8" id="KW-0067">ATP-binding</keyword>
<keyword evidence="5 8" id="KW-0648">Protein biosynthesis</keyword>
<evidence type="ECO:0000256" key="8">
    <source>
        <dbReference type="HAMAP-Rule" id="MF_00140"/>
    </source>
</evidence>
<dbReference type="InterPro" id="IPR014729">
    <property type="entry name" value="Rossmann-like_a/b/a_fold"/>
</dbReference>
<gene>
    <name evidence="8" type="primary">trpS</name>
    <name evidence="10" type="ORF">MBEBAB_0627</name>
</gene>
<keyword evidence="2 8" id="KW-0436">Ligase</keyword>
<accession>A0A8E0NB04</accession>
<dbReference type="Pfam" id="PF00579">
    <property type="entry name" value="tRNA-synt_1b"/>
    <property type="match status" value="1"/>
</dbReference>
<dbReference type="PANTHER" id="PTHR43766">
    <property type="entry name" value="TRYPTOPHAN--TRNA LIGASE, MITOCHONDRIAL"/>
    <property type="match status" value="1"/>
</dbReference>
<feature type="binding site" evidence="8">
    <location>
        <begin position="207"/>
        <end position="211"/>
    </location>
    <ligand>
        <name>ATP</name>
        <dbReference type="ChEBI" id="CHEBI:30616"/>
    </ligand>
</feature>
<dbReference type="InterPro" id="IPR002305">
    <property type="entry name" value="aa-tRNA-synth_Ic"/>
</dbReference>
<dbReference type="PANTHER" id="PTHR43766:SF1">
    <property type="entry name" value="TRYPTOPHAN--TRNA LIGASE, MITOCHONDRIAL"/>
    <property type="match status" value="1"/>
</dbReference>
<evidence type="ECO:0000256" key="4">
    <source>
        <dbReference type="ARBA" id="ARBA00022840"/>
    </source>
</evidence>
<feature type="binding site" evidence="8">
    <location>
        <position position="145"/>
    </location>
    <ligand>
        <name>L-tryptophan</name>
        <dbReference type="ChEBI" id="CHEBI:57912"/>
    </ligand>
</feature>
<proteinExistence type="inferred from homology"/>
<sequence>MSDAEPIAYTGPRRILSGIQASGALHLGNYLGALKRFTALQDSGAPCFLFVADMHAITVWQEPEKLAAQTREIAAAYLASGLDPAKSVIFPQSAVRAHAELAWIFNCVARLGWLDRMTQFKEKSGKHKERASVGLYTYPVLQAADILLYKATEVPVGEDQKQHLELTRDIAAKFNNDFGVPGFFPLPDPLIQGPATRVMSLRDGQAKMSKSDPSDMSRINLTDDADAIAGKIRKSKTDMGVMPAPDEALDDRPEVKNLIAIYAALSDQSREQVTAEFAGQGFGAFKPKLAELAVSSLAPVTAEMRRLMNDPAEIDRVLKSGAERAAEIADPVVDEVKRIVGFWRA</sequence>
<evidence type="ECO:0000256" key="2">
    <source>
        <dbReference type="ARBA" id="ARBA00022598"/>
    </source>
</evidence>
<evidence type="ECO:0000256" key="6">
    <source>
        <dbReference type="ARBA" id="ARBA00023146"/>
    </source>
</evidence>
<dbReference type="GO" id="GO:0004830">
    <property type="term" value="F:tryptophan-tRNA ligase activity"/>
    <property type="evidence" value="ECO:0007669"/>
    <property type="project" value="UniProtKB-UniRule"/>
</dbReference>
<reference evidence="11" key="1">
    <citation type="journal article" date="2013" name="Genome Announc.">
        <title>Draft Genome Sequence of the Dimorphic Prosthecate Bacterium Brevundimonas abyssalis TAR-001T.</title>
        <authorList>
            <person name="Tsubouchi T."/>
            <person name="Nishi S."/>
            <person name="Usui K."/>
            <person name="Shimane Y."/>
            <person name="Takaki Y."/>
            <person name="Maruyama T."/>
            <person name="Hatada Y."/>
        </authorList>
    </citation>
    <scope>NUCLEOTIDE SEQUENCE [LARGE SCALE GENOMIC DNA]</scope>
    <source>
        <strain evidence="11">TAR-001</strain>
    </source>
</reference>
<dbReference type="OrthoDB" id="9801042at2"/>
<dbReference type="InterPro" id="IPR050203">
    <property type="entry name" value="Trp-tRNA_synthetase"/>
</dbReference>
<name>A0A8E0NB04_9CAUL</name>
<dbReference type="InterPro" id="IPR024109">
    <property type="entry name" value="Trp-tRNA-ligase_bac-type"/>
</dbReference>
<dbReference type="GO" id="GO:0006436">
    <property type="term" value="P:tryptophanyl-tRNA aminoacylation"/>
    <property type="evidence" value="ECO:0007669"/>
    <property type="project" value="UniProtKB-UniRule"/>
</dbReference>
<evidence type="ECO:0000313" key="10">
    <source>
        <dbReference type="EMBL" id="GAD58377.1"/>
    </source>
</evidence>
<dbReference type="GO" id="GO:0005829">
    <property type="term" value="C:cytosol"/>
    <property type="evidence" value="ECO:0007669"/>
    <property type="project" value="TreeGrafter"/>
</dbReference>
<dbReference type="InterPro" id="IPR002306">
    <property type="entry name" value="Trp-tRNA-ligase"/>
</dbReference>
<evidence type="ECO:0000256" key="3">
    <source>
        <dbReference type="ARBA" id="ARBA00022741"/>
    </source>
</evidence>
<dbReference type="Gene3D" id="1.10.240.10">
    <property type="entry name" value="Tyrosyl-Transfer RNA Synthetase"/>
    <property type="match status" value="1"/>
</dbReference>
<evidence type="ECO:0000313" key="11">
    <source>
        <dbReference type="Proteomes" id="UP000016569"/>
    </source>
</evidence>
<comment type="similarity">
    <text evidence="1 8 9">Belongs to the class-I aminoacyl-tRNA synthetase family.</text>
</comment>
<dbReference type="Proteomes" id="UP000016569">
    <property type="component" value="Unassembled WGS sequence"/>
</dbReference>
<keyword evidence="8" id="KW-0963">Cytoplasm</keyword>
<feature type="short sequence motif" description="'KMSKS' region" evidence="8">
    <location>
        <begin position="207"/>
        <end position="211"/>
    </location>
</feature>
<comment type="function">
    <text evidence="8">Catalyzes the attachment of tryptophan to tRNA(Trp).</text>
</comment>
<feature type="binding site" evidence="8">
    <location>
        <begin position="28"/>
        <end position="29"/>
    </location>
    <ligand>
        <name>ATP</name>
        <dbReference type="ChEBI" id="CHEBI:30616"/>
    </ligand>
</feature>
<evidence type="ECO:0000256" key="5">
    <source>
        <dbReference type="ARBA" id="ARBA00022917"/>
    </source>
</evidence>
<dbReference type="PRINTS" id="PR01039">
    <property type="entry name" value="TRNASYNTHTRP"/>
</dbReference>
<keyword evidence="3 8" id="KW-0547">Nucleotide-binding</keyword>
<dbReference type="GO" id="GO:0005524">
    <property type="term" value="F:ATP binding"/>
    <property type="evidence" value="ECO:0007669"/>
    <property type="project" value="UniProtKB-UniRule"/>
</dbReference>
<dbReference type="AlphaFoldDB" id="A0A8E0NB04"/>
<dbReference type="SUPFAM" id="SSF52374">
    <property type="entry name" value="Nucleotidylyl transferase"/>
    <property type="match status" value="1"/>
</dbReference>
<feature type="binding site" evidence="8">
    <location>
        <begin position="20"/>
        <end position="22"/>
    </location>
    <ligand>
        <name>ATP</name>
        <dbReference type="ChEBI" id="CHEBI:30616"/>
    </ligand>
</feature>
<organism evidence="10 11">
    <name type="scientific">Brevundimonas abyssalis TAR-001</name>
    <dbReference type="NCBI Taxonomy" id="1391729"/>
    <lineage>
        <taxon>Bacteria</taxon>
        <taxon>Pseudomonadati</taxon>
        <taxon>Pseudomonadota</taxon>
        <taxon>Alphaproteobacteria</taxon>
        <taxon>Caulobacterales</taxon>
        <taxon>Caulobacteraceae</taxon>
        <taxon>Brevundimonas</taxon>
    </lineage>
</organism>
<dbReference type="Gene3D" id="3.40.50.620">
    <property type="entry name" value="HUPs"/>
    <property type="match status" value="1"/>
</dbReference>
<keyword evidence="11" id="KW-1185">Reference proteome</keyword>
<dbReference type="NCBIfam" id="TIGR00233">
    <property type="entry name" value="trpS"/>
    <property type="match status" value="1"/>
</dbReference>
<feature type="short sequence motif" description="'HIGH' region" evidence="8">
    <location>
        <begin position="21"/>
        <end position="29"/>
    </location>
</feature>
<dbReference type="RefSeq" id="WP_021696473.1">
    <property type="nucleotide sequence ID" value="NZ_BATC01000006.1"/>
</dbReference>
<evidence type="ECO:0000256" key="7">
    <source>
        <dbReference type="ARBA" id="ARBA00049929"/>
    </source>
</evidence>
<protein>
    <recommendedName>
        <fullName evidence="8">Tryptophan--tRNA ligase</fullName>
        <ecNumber evidence="8">6.1.1.2</ecNumber>
    </recommendedName>
    <alternativeName>
        <fullName evidence="8">Tryptophanyl-tRNA synthetase</fullName>
        <shortName evidence="8">TrpRS</shortName>
    </alternativeName>
</protein>
<evidence type="ECO:0000256" key="1">
    <source>
        <dbReference type="ARBA" id="ARBA00005594"/>
    </source>
</evidence>
<comment type="subunit">
    <text evidence="8">Homodimer.</text>
</comment>